<name>A0A1X7DUQ9_9MICC</name>
<protein>
    <submittedName>
        <fullName evidence="1">Uncharacterized protein</fullName>
    </submittedName>
</protein>
<sequence length="488" mass="55102">MVIELYFSQHFGVPPTVLEDYGAFDISLASDLPLFIDPFLLFNSQKPEYRDLHEGMIRYLVFLRDRATPDLDPGLIKAWYMFQEVKQNWLGFTVLGNSGSGLGKDFARALHNSLGSILKGFGSESITKGAHLEKLALIKEGIGRDNISDFTTNLIKGYLLEYTQAFAQAHLSPDQRGTFSVARAVFNYETETWESRQYDLPALRGDYVLLTPADMLTKDDTWISRSDLVREFSSIPDAIEDDQLRAQVNNYLFKKLSDNPTKKEYSDLAAAAILQFPEVIDYYIRQKENTGEQAVGLSAKRRQEVFEVLVRMVQQVVEDIRTNTTLYQTPVNSYDEALARAIGFKQYIENQDGHRLLNRPGHERPLATEKEVQLFFGLIFFGSEFDVNREVNNGRGPVDFKVSKGAIDKSLIEIKLASNSQLKRNLQNQVAVYEKANGTRTSVKMIVCFTDADVAKVDSVLKELDLRGEKSIVVIDARSDNKPSGSKA</sequence>
<gene>
    <name evidence="1" type="ORF">SAMN06296028_11573</name>
</gene>
<dbReference type="AlphaFoldDB" id="A0A1X7DUQ9"/>
<dbReference type="Proteomes" id="UP000192929">
    <property type="component" value="Unassembled WGS sequence"/>
</dbReference>
<accession>A0A1X7DUQ9</accession>
<dbReference type="EMBL" id="FXAC01000015">
    <property type="protein sequence ID" value="SMF21894.1"/>
    <property type="molecule type" value="Genomic_DNA"/>
</dbReference>
<keyword evidence="2" id="KW-1185">Reference proteome</keyword>
<dbReference type="RefSeq" id="WP_085107834.1">
    <property type="nucleotide sequence ID" value="NZ_FXAC01000015.1"/>
</dbReference>
<reference evidence="2" key="1">
    <citation type="submission" date="2017-04" db="EMBL/GenBank/DDBJ databases">
        <authorList>
            <person name="Varghese N."/>
            <person name="Submissions S."/>
        </authorList>
    </citation>
    <scope>NUCLEOTIDE SEQUENCE [LARGE SCALE GENOMIC DNA]</scope>
    <source>
        <strain evidence="2">NIO-1021</strain>
    </source>
</reference>
<proteinExistence type="predicted"/>
<evidence type="ECO:0000313" key="1">
    <source>
        <dbReference type="EMBL" id="SMF21894.1"/>
    </source>
</evidence>
<organism evidence="1 2">
    <name type="scientific">Kocuria marina subsp. indica</name>
    <dbReference type="NCBI Taxonomy" id="1049583"/>
    <lineage>
        <taxon>Bacteria</taxon>
        <taxon>Bacillati</taxon>
        <taxon>Actinomycetota</taxon>
        <taxon>Actinomycetes</taxon>
        <taxon>Micrococcales</taxon>
        <taxon>Micrococcaceae</taxon>
        <taxon>Kocuria</taxon>
    </lineage>
</organism>
<evidence type="ECO:0000313" key="2">
    <source>
        <dbReference type="Proteomes" id="UP000192929"/>
    </source>
</evidence>